<feature type="chain" id="PRO_5003868088" description="Elicitin-like protein" evidence="2">
    <location>
        <begin position="23"/>
        <end position="147"/>
    </location>
</feature>
<dbReference type="VEuPathDB" id="FungiDB:PYU1_G006416"/>
<keyword evidence="2" id="KW-0732">Signal</keyword>
<evidence type="ECO:0000313" key="4">
    <source>
        <dbReference type="Proteomes" id="UP000019132"/>
    </source>
</evidence>
<dbReference type="AlphaFoldDB" id="K3WN86"/>
<protein>
    <recommendedName>
        <fullName evidence="5">Elicitin-like protein</fullName>
    </recommendedName>
</protein>
<accession>K3WN86</accession>
<evidence type="ECO:0008006" key="5">
    <source>
        <dbReference type="Google" id="ProtNLM"/>
    </source>
</evidence>
<reference evidence="4" key="2">
    <citation type="submission" date="2010-04" db="EMBL/GenBank/DDBJ databases">
        <authorList>
            <person name="Buell R."/>
            <person name="Hamilton J."/>
            <person name="Hostetler J."/>
        </authorList>
    </citation>
    <scope>NUCLEOTIDE SEQUENCE [LARGE SCALE GENOMIC DNA]</scope>
    <source>
        <strain evidence="4">DAOM:BR144</strain>
    </source>
</reference>
<dbReference type="EMBL" id="GL376604">
    <property type="status" value="NOT_ANNOTATED_CDS"/>
    <property type="molecule type" value="Genomic_DNA"/>
</dbReference>
<evidence type="ECO:0000256" key="1">
    <source>
        <dbReference type="SAM" id="MobiDB-lite"/>
    </source>
</evidence>
<name>K3WN86_GLOUD</name>
<feature type="region of interest" description="Disordered" evidence="1">
    <location>
        <begin position="114"/>
        <end position="147"/>
    </location>
</feature>
<dbReference type="eggNOG" id="ENOG502T349">
    <property type="taxonomic scope" value="Eukaryota"/>
</dbReference>
<evidence type="ECO:0000256" key="2">
    <source>
        <dbReference type="SAM" id="SignalP"/>
    </source>
</evidence>
<dbReference type="EnsemblProtists" id="PYU1_T006428">
    <property type="protein sequence ID" value="PYU1_T006428"/>
    <property type="gene ID" value="PYU1_G006416"/>
</dbReference>
<evidence type="ECO:0000313" key="3">
    <source>
        <dbReference type="EnsemblProtists" id="PYU1_T006428"/>
    </source>
</evidence>
<keyword evidence="4" id="KW-1185">Reference proteome</keyword>
<sequence>MQRLLVLAVVACVSFLATLVEADAAAKVASLDCTDPSLATEYNTVVTKMKTCEAASGISLVLPMKNAKKVILCEKCPELLQYKLSKNAPLCNVTISNGQEIRLQAELNRLFKPCSDTSDSDTDDDGSGTTTTTPTPTAPAVRPSLQD</sequence>
<organism evidence="3 4">
    <name type="scientific">Globisporangium ultimum (strain ATCC 200006 / CBS 805.95 / DAOM BR144)</name>
    <name type="common">Pythium ultimum</name>
    <dbReference type="NCBI Taxonomy" id="431595"/>
    <lineage>
        <taxon>Eukaryota</taxon>
        <taxon>Sar</taxon>
        <taxon>Stramenopiles</taxon>
        <taxon>Oomycota</taxon>
        <taxon>Peronosporomycetes</taxon>
        <taxon>Pythiales</taxon>
        <taxon>Pythiaceae</taxon>
        <taxon>Globisporangium</taxon>
    </lineage>
</organism>
<dbReference type="HOGENOM" id="CLU_1771810_0_0_1"/>
<reference evidence="4" key="1">
    <citation type="journal article" date="2010" name="Genome Biol.">
        <title>Genome sequence of the necrotrophic plant pathogen Pythium ultimum reveals original pathogenicity mechanisms and effector repertoire.</title>
        <authorList>
            <person name="Levesque C.A."/>
            <person name="Brouwer H."/>
            <person name="Cano L."/>
            <person name="Hamilton J.P."/>
            <person name="Holt C."/>
            <person name="Huitema E."/>
            <person name="Raffaele S."/>
            <person name="Robideau G.P."/>
            <person name="Thines M."/>
            <person name="Win J."/>
            <person name="Zerillo M.M."/>
            <person name="Beakes G.W."/>
            <person name="Boore J.L."/>
            <person name="Busam D."/>
            <person name="Dumas B."/>
            <person name="Ferriera S."/>
            <person name="Fuerstenberg S.I."/>
            <person name="Gachon C.M."/>
            <person name="Gaulin E."/>
            <person name="Govers F."/>
            <person name="Grenville-Briggs L."/>
            <person name="Horner N."/>
            <person name="Hostetler J."/>
            <person name="Jiang R.H."/>
            <person name="Johnson J."/>
            <person name="Krajaejun T."/>
            <person name="Lin H."/>
            <person name="Meijer H.J."/>
            <person name="Moore B."/>
            <person name="Morris P."/>
            <person name="Phuntmart V."/>
            <person name="Puiu D."/>
            <person name="Shetty J."/>
            <person name="Stajich J.E."/>
            <person name="Tripathy S."/>
            <person name="Wawra S."/>
            <person name="van West P."/>
            <person name="Whitty B.R."/>
            <person name="Coutinho P.M."/>
            <person name="Henrissat B."/>
            <person name="Martin F."/>
            <person name="Thomas P.D."/>
            <person name="Tyler B.M."/>
            <person name="De Vries R.P."/>
            <person name="Kamoun S."/>
            <person name="Yandell M."/>
            <person name="Tisserat N."/>
            <person name="Buell C.R."/>
        </authorList>
    </citation>
    <scope>NUCLEOTIDE SEQUENCE</scope>
    <source>
        <strain evidence="4">DAOM:BR144</strain>
    </source>
</reference>
<feature type="signal peptide" evidence="2">
    <location>
        <begin position="1"/>
        <end position="22"/>
    </location>
</feature>
<dbReference type="InParanoid" id="K3WN86"/>
<reference evidence="3" key="3">
    <citation type="submission" date="2015-02" db="UniProtKB">
        <authorList>
            <consortium name="EnsemblProtists"/>
        </authorList>
    </citation>
    <scope>IDENTIFICATION</scope>
    <source>
        <strain evidence="3">DAOM BR144</strain>
    </source>
</reference>
<dbReference type="Proteomes" id="UP000019132">
    <property type="component" value="Unassembled WGS sequence"/>
</dbReference>
<proteinExistence type="predicted"/>